<feature type="region of interest" description="Disordered" evidence="1">
    <location>
        <begin position="1"/>
        <end position="66"/>
    </location>
</feature>
<dbReference type="InterPro" id="IPR009601">
    <property type="entry name" value="CENP-R"/>
</dbReference>
<evidence type="ECO:0000313" key="2">
    <source>
        <dbReference type="EMBL" id="VTJ57942.1"/>
    </source>
</evidence>
<sequence length="187" mass="21306">MPVKRSLKLDDQLEENSFDPSKITKKRSITAYSPTTGTCQMSPFSSPTSSKEQEPGNGPSNGKRKKLNHLSLTERKKSTVKDNDTFMVLLSKVETSSEEIMEIMKNLNNIKALEGNRELENLISISRSSCFLKREVEKTKELVTKLRKQKLCEKNSVLPHKELCHLDSYEFLKAVLKRGEETEAQRS</sequence>
<accession>A0A5E4AN77</accession>
<organism evidence="2">
    <name type="scientific">Marmota monax</name>
    <name type="common">Woodchuck</name>
    <dbReference type="NCBI Taxonomy" id="9995"/>
    <lineage>
        <taxon>Eukaryota</taxon>
        <taxon>Metazoa</taxon>
        <taxon>Chordata</taxon>
        <taxon>Craniata</taxon>
        <taxon>Vertebrata</taxon>
        <taxon>Euteleostomi</taxon>
        <taxon>Mammalia</taxon>
        <taxon>Eutheria</taxon>
        <taxon>Euarchontoglires</taxon>
        <taxon>Glires</taxon>
        <taxon>Rodentia</taxon>
        <taxon>Sciuromorpha</taxon>
        <taxon>Sciuridae</taxon>
        <taxon>Xerinae</taxon>
        <taxon>Marmotini</taxon>
        <taxon>Marmota</taxon>
    </lineage>
</organism>
<dbReference type="GO" id="GO:0034080">
    <property type="term" value="P:CENP-A containing chromatin assembly"/>
    <property type="evidence" value="ECO:0007669"/>
    <property type="project" value="InterPro"/>
</dbReference>
<dbReference type="EMBL" id="CABDUW010000089">
    <property type="protein sequence ID" value="VTJ57942.1"/>
    <property type="molecule type" value="Genomic_DNA"/>
</dbReference>
<dbReference type="PIRSF" id="PIRSF011860">
    <property type="entry name" value="NRIF3_coact_rcpt"/>
    <property type="match status" value="1"/>
</dbReference>
<protein>
    <recommendedName>
        <fullName evidence="3">Centromere protein R</fullName>
    </recommendedName>
</protein>
<comment type="caution">
    <text evidence="2">The sequence shown here is derived from an EMBL/GenBank/DDBJ whole genome shotgun (WGS) entry which is preliminary data.</text>
</comment>
<dbReference type="AlphaFoldDB" id="A0A5E4AN77"/>
<dbReference type="PANTHER" id="PTHR15581">
    <property type="entry name" value="CENTROMERE PROTEIN R"/>
    <property type="match status" value="1"/>
</dbReference>
<dbReference type="GO" id="GO:0005654">
    <property type="term" value="C:nucleoplasm"/>
    <property type="evidence" value="ECO:0007669"/>
    <property type="project" value="TreeGrafter"/>
</dbReference>
<gene>
    <name evidence="2" type="ORF">MONAX_5E006468</name>
</gene>
<evidence type="ECO:0000256" key="1">
    <source>
        <dbReference type="SAM" id="MobiDB-lite"/>
    </source>
</evidence>
<name>A0A5E4AN77_MARMO</name>
<evidence type="ECO:0008006" key="3">
    <source>
        <dbReference type="Google" id="ProtNLM"/>
    </source>
</evidence>
<dbReference type="GO" id="GO:0006355">
    <property type="term" value="P:regulation of DNA-templated transcription"/>
    <property type="evidence" value="ECO:0007669"/>
    <property type="project" value="InterPro"/>
</dbReference>
<dbReference type="Pfam" id="PF06729">
    <property type="entry name" value="CENP-R"/>
    <property type="match status" value="1"/>
</dbReference>
<dbReference type="PANTHER" id="PTHR15581:SF0">
    <property type="entry name" value="CENTROMERE PROTEIN R"/>
    <property type="match status" value="1"/>
</dbReference>
<proteinExistence type="predicted"/>
<reference evidence="2" key="1">
    <citation type="submission" date="2019-04" db="EMBL/GenBank/DDBJ databases">
        <authorList>
            <person name="Alioto T."/>
            <person name="Alioto T."/>
        </authorList>
    </citation>
    <scope>NUCLEOTIDE SEQUENCE [LARGE SCALE GENOMIC DNA]</scope>
</reference>
<feature type="compositionally biased region" description="Polar residues" evidence="1">
    <location>
        <begin position="30"/>
        <end position="50"/>
    </location>
</feature>